<comment type="caution">
    <text evidence="13">The sequence shown here is derived from an EMBL/GenBank/DDBJ whole genome shotgun (WGS) entry which is preliminary data.</text>
</comment>
<evidence type="ECO:0000256" key="9">
    <source>
        <dbReference type="ARBA" id="ARBA00048743"/>
    </source>
</evidence>
<dbReference type="AlphaFoldDB" id="A0A0P6X801"/>
<dbReference type="InterPro" id="IPR018095">
    <property type="entry name" value="Thymidylate_kin_CS"/>
</dbReference>
<sequence length="213" mass="23810">MGLFITFEGPEGSGKTTQIHPLADYLRTEGWDVLTLREPGGTPISEQVRAILMNLANTAMHPRTEILLFLAARAQLVEEVIRPALAQGKIVLCDRYADSTLAYQGYGHGTDLDTLRRLLHFATGGLQPDLTFLLDVDPLIGLHRKRKEGEWNRLDACGEQFHQRVRDGYRLLAQAEPQRWIIVDAAQPPDAVQSVLRQHVLSRLRTQTAPNSG</sequence>
<dbReference type="Proteomes" id="UP000050514">
    <property type="component" value="Unassembled WGS sequence"/>
</dbReference>
<keyword evidence="6 11" id="KW-0547">Nucleotide-binding</keyword>
<evidence type="ECO:0000256" key="7">
    <source>
        <dbReference type="ARBA" id="ARBA00022777"/>
    </source>
</evidence>
<dbReference type="PATRIC" id="fig|360411.5.peg.511"/>
<dbReference type="CDD" id="cd01672">
    <property type="entry name" value="TMPK"/>
    <property type="match status" value="1"/>
</dbReference>
<dbReference type="InterPro" id="IPR039430">
    <property type="entry name" value="Thymidylate_kin-like_dom"/>
</dbReference>
<evidence type="ECO:0000256" key="1">
    <source>
        <dbReference type="ARBA" id="ARBA00009776"/>
    </source>
</evidence>
<evidence type="ECO:0000313" key="13">
    <source>
        <dbReference type="EMBL" id="KPL78149.1"/>
    </source>
</evidence>
<organism evidence="13 14">
    <name type="scientific">Bellilinea caldifistulae</name>
    <dbReference type="NCBI Taxonomy" id="360411"/>
    <lineage>
        <taxon>Bacteria</taxon>
        <taxon>Bacillati</taxon>
        <taxon>Chloroflexota</taxon>
        <taxon>Anaerolineae</taxon>
        <taxon>Anaerolineales</taxon>
        <taxon>Anaerolineaceae</taxon>
        <taxon>Bellilinea</taxon>
    </lineage>
</organism>
<dbReference type="EMBL" id="LGHJ01000006">
    <property type="protein sequence ID" value="KPL78149.1"/>
    <property type="molecule type" value="Genomic_DNA"/>
</dbReference>
<keyword evidence="14" id="KW-1185">Reference proteome</keyword>
<dbReference type="Pfam" id="PF02223">
    <property type="entry name" value="Thymidylate_kin"/>
    <property type="match status" value="1"/>
</dbReference>
<dbReference type="Gene3D" id="3.40.50.300">
    <property type="entry name" value="P-loop containing nucleotide triphosphate hydrolases"/>
    <property type="match status" value="1"/>
</dbReference>
<dbReference type="GO" id="GO:0006235">
    <property type="term" value="P:dTTP biosynthetic process"/>
    <property type="evidence" value="ECO:0007669"/>
    <property type="project" value="UniProtKB-UniRule"/>
</dbReference>
<gene>
    <name evidence="11" type="primary">tmk</name>
    <name evidence="13" type="ORF">AC812_01625</name>
</gene>
<dbReference type="NCBIfam" id="TIGR00041">
    <property type="entry name" value="DTMP_kinase"/>
    <property type="match status" value="1"/>
</dbReference>
<dbReference type="InterPro" id="IPR027417">
    <property type="entry name" value="P-loop_NTPase"/>
</dbReference>
<reference evidence="13 14" key="1">
    <citation type="submission" date="2015-07" db="EMBL/GenBank/DDBJ databases">
        <title>Draft genome of Bellilinea caldifistulae DSM 17877.</title>
        <authorList>
            <person name="Hemp J."/>
            <person name="Ward L.M."/>
            <person name="Pace L.A."/>
            <person name="Fischer W.W."/>
        </authorList>
    </citation>
    <scope>NUCLEOTIDE SEQUENCE [LARGE SCALE GENOMIC DNA]</scope>
    <source>
        <strain evidence="13 14">GOMI-1</strain>
    </source>
</reference>
<keyword evidence="7 11" id="KW-0418">Kinase</keyword>
<evidence type="ECO:0000256" key="3">
    <source>
        <dbReference type="ARBA" id="ARBA00017144"/>
    </source>
</evidence>
<accession>A0A0P6X801</accession>
<comment type="catalytic activity">
    <reaction evidence="9 11">
        <text>dTMP + ATP = dTDP + ADP</text>
        <dbReference type="Rhea" id="RHEA:13517"/>
        <dbReference type="ChEBI" id="CHEBI:30616"/>
        <dbReference type="ChEBI" id="CHEBI:58369"/>
        <dbReference type="ChEBI" id="CHEBI:63528"/>
        <dbReference type="ChEBI" id="CHEBI:456216"/>
        <dbReference type="EC" id="2.7.4.9"/>
    </reaction>
</comment>
<feature type="domain" description="Thymidylate kinase-like" evidence="12">
    <location>
        <begin position="7"/>
        <end position="194"/>
    </location>
</feature>
<dbReference type="GO" id="GO:0005524">
    <property type="term" value="F:ATP binding"/>
    <property type="evidence" value="ECO:0007669"/>
    <property type="project" value="UniProtKB-UniRule"/>
</dbReference>
<comment type="similarity">
    <text evidence="1 11">Belongs to the thymidylate kinase family.</text>
</comment>
<evidence type="ECO:0000313" key="14">
    <source>
        <dbReference type="Proteomes" id="UP000050514"/>
    </source>
</evidence>
<evidence type="ECO:0000256" key="2">
    <source>
        <dbReference type="ARBA" id="ARBA00012980"/>
    </source>
</evidence>
<evidence type="ECO:0000256" key="5">
    <source>
        <dbReference type="ARBA" id="ARBA00022727"/>
    </source>
</evidence>
<dbReference type="EC" id="2.7.4.9" evidence="2 11"/>
<comment type="function">
    <text evidence="10 11">Phosphorylation of dTMP to form dTDP in both de novo and salvage pathways of dTTP synthesis.</text>
</comment>
<dbReference type="SUPFAM" id="SSF52540">
    <property type="entry name" value="P-loop containing nucleoside triphosphate hydrolases"/>
    <property type="match status" value="1"/>
</dbReference>
<evidence type="ECO:0000256" key="11">
    <source>
        <dbReference type="HAMAP-Rule" id="MF_00165"/>
    </source>
</evidence>
<dbReference type="InterPro" id="IPR018094">
    <property type="entry name" value="Thymidylate_kinase"/>
</dbReference>
<dbReference type="HAMAP" id="MF_00165">
    <property type="entry name" value="Thymidylate_kinase"/>
    <property type="match status" value="1"/>
</dbReference>
<keyword evidence="8 11" id="KW-0067">ATP-binding</keyword>
<feature type="binding site" evidence="11">
    <location>
        <begin position="9"/>
        <end position="16"/>
    </location>
    <ligand>
        <name>ATP</name>
        <dbReference type="ChEBI" id="CHEBI:30616"/>
    </ligand>
</feature>
<dbReference type="STRING" id="360411.AC812_01625"/>
<evidence type="ECO:0000256" key="6">
    <source>
        <dbReference type="ARBA" id="ARBA00022741"/>
    </source>
</evidence>
<evidence type="ECO:0000256" key="4">
    <source>
        <dbReference type="ARBA" id="ARBA00022679"/>
    </source>
</evidence>
<dbReference type="PANTHER" id="PTHR10344:SF4">
    <property type="entry name" value="UMP-CMP KINASE 2, MITOCHONDRIAL"/>
    <property type="match status" value="1"/>
</dbReference>
<dbReference type="GO" id="GO:0006227">
    <property type="term" value="P:dUDP biosynthetic process"/>
    <property type="evidence" value="ECO:0007669"/>
    <property type="project" value="TreeGrafter"/>
</dbReference>
<dbReference type="PANTHER" id="PTHR10344">
    <property type="entry name" value="THYMIDYLATE KINASE"/>
    <property type="match status" value="1"/>
</dbReference>
<proteinExistence type="inferred from homology"/>
<dbReference type="PROSITE" id="PS01331">
    <property type="entry name" value="THYMIDYLATE_KINASE"/>
    <property type="match status" value="1"/>
</dbReference>
<evidence type="ECO:0000256" key="10">
    <source>
        <dbReference type="ARBA" id="ARBA00057735"/>
    </source>
</evidence>
<protein>
    <recommendedName>
        <fullName evidence="3 11">Thymidylate kinase</fullName>
        <ecNumber evidence="2 11">2.7.4.9</ecNumber>
    </recommendedName>
    <alternativeName>
        <fullName evidence="11">dTMP kinase</fullName>
    </alternativeName>
</protein>
<dbReference type="GO" id="GO:0006233">
    <property type="term" value="P:dTDP biosynthetic process"/>
    <property type="evidence" value="ECO:0007669"/>
    <property type="project" value="InterPro"/>
</dbReference>
<name>A0A0P6X801_9CHLR</name>
<dbReference type="GO" id="GO:0005829">
    <property type="term" value="C:cytosol"/>
    <property type="evidence" value="ECO:0007669"/>
    <property type="project" value="TreeGrafter"/>
</dbReference>
<keyword evidence="5 11" id="KW-0545">Nucleotide biosynthesis</keyword>
<dbReference type="FunFam" id="3.40.50.300:FF:000225">
    <property type="entry name" value="Thymidylate kinase"/>
    <property type="match status" value="1"/>
</dbReference>
<evidence type="ECO:0000259" key="12">
    <source>
        <dbReference type="Pfam" id="PF02223"/>
    </source>
</evidence>
<evidence type="ECO:0000256" key="8">
    <source>
        <dbReference type="ARBA" id="ARBA00022840"/>
    </source>
</evidence>
<keyword evidence="4 11" id="KW-0808">Transferase</keyword>
<dbReference type="GO" id="GO:0004798">
    <property type="term" value="F:dTMP kinase activity"/>
    <property type="evidence" value="ECO:0007669"/>
    <property type="project" value="UniProtKB-UniRule"/>
</dbReference>